<dbReference type="SUPFAM" id="SSF69593">
    <property type="entry name" value="Glycerol-3-phosphate (1)-acyltransferase"/>
    <property type="match status" value="1"/>
</dbReference>
<comment type="pathway">
    <text evidence="1">Lipid metabolism.</text>
</comment>
<dbReference type="AlphaFoldDB" id="A0AAE2YSC4"/>
<dbReference type="PANTHER" id="PTHR10434">
    <property type="entry name" value="1-ACYL-SN-GLYCEROL-3-PHOSPHATE ACYLTRANSFERASE"/>
    <property type="match status" value="1"/>
</dbReference>
<dbReference type="Proteomes" id="UP001197378">
    <property type="component" value="Unassembled WGS sequence"/>
</dbReference>
<gene>
    <name evidence="5" type="ORF">HFQ13_14320</name>
</gene>
<dbReference type="SMART" id="SM00563">
    <property type="entry name" value="PlsC"/>
    <property type="match status" value="1"/>
</dbReference>
<keyword evidence="3 5" id="KW-0012">Acyltransferase</keyword>
<dbReference type="EMBL" id="JAAXYO010000199">
    <property type="protein sequence ID" value="MBU2789361.1"/>
    <property type="molecule type" value="Genomic_DNA"/>
</dbReference>
<dbReference type="PANTHER" id="PTHR10434:SF11">
    <property type="entry name" value="1-ACYL-SN-GLYCEROL-3-PHOSPHATE ACYLTRANSFERASE"/>
    <property type="match status" value="1"/>
</dbReference>
<proteinExistence type="predicted"/>
<dbReference type="CDD" id="cd07989">
    <property type="entry name" value="LPLAT_AGPAT-like"/>
    <property type="match status" value="1"/>
</dbReference>
<keyword evidence="6" id="KW-1185">Reference proteome</keyword>
<protein>
    <submittedName>
        <fullName evidence="5">1-acyl-sn-glycerol-3-phosphate acyltransferase</fullName>
    </submittedName>
</protein>
<keyword evidence="2" id="KW-0808">Transferase</keyword>
<evidence type="ECO:0000256" key="3">
    <source>
        <dbReference type="ARBA" id="ARBA00023315"/>
    </source>
</evidence>
<dbReference type="Pfam" id="PF01553">
    <property type="entry name" value="Acyltransferase"/>
    <property type="match status" value="1"/>
</dbReference>
<evidence type="ECO:0000313" key="6">
    <source>
        <dbReference type="Proteomes" id="UP001197378"/>
    </source>
</evidence>
<evidence type="ECO:0000259" key="4">
    <source>
        <dbReference type="SMART" id="SM00563"/>
    </source>
</evidence>
<name>A0AAE2YSC4_9PROT</name>
<accession>A0AAE2YSC4</accession>
<evidence type="ECO:0000313" key="5">
    <source>
        <dbReference type="EMBL" id="MBU2789361.1"/>
    </source>
</evidence>
<dbReference type="GO" id="GO:0006654">
    <property type="term" value="P:phosphatidic acid biosynthetic process"/>
    <property type="evidence" value="ECO:0007669"/>
    <property type="project" value="TreeGrafter"/>
</dbReference>
<feature type="domain" description="Phospholipid/glycerol acyltransferase" evidence="4">
    <location>
        <begin position="46"/>
        <end position="154"/>
    </location>
</feature>
<comment type="caution">
    <text evidence="5">The sequence shown here is derived from an EMBL/GenBank/DDBJ whole genome shotgun (WGS) entry which is preliminary data.</text>
</comment>
<reference evidence="5" key="1">
    <citation type="journal article" date="2021" name="ISME J.">
        <title>Genomic evolution of the class Acidithiobacillia: deep-branching Proteobacteria living in extreme acidic conditions.</title>
        <authorList>
            <person name="Moya-Beltran A."/>
            <person name="Beard S."/>
            <person name="Rojas-Villalobos C."/>
            <person name="Issotta F."/>
            <person name="Gallardo Y."/>
            <person name="Ulloa R."/>
            <person name="Giaveno A."/>
            <person name="Degli Esposti M."/>
            <person name="Johnson D.B."/>
            <person name="Quatrini R."/>
        </authorList>
    </citation>
    <scope>NUCLEOTIDE SEQUENCE</scope>
    <source>
        <strain evidence="5">VAN18-1</strain>
    </source>
</reference>
<dbReference type="RefSeq" id="WP_215872697.1">
    <property type="nucleotide sequence ID" value="NZ_JAAXYO010000199.1"/>
</dbReference>
<organism evidence="5 6">
    <name type="scientific">Igneacidithiobacillus copahuensis</name>
    <dbReference type="NCBI Taxonomy" id="2724909"/>
    <lineage>
        <taxon>Bacteria</taxon>
        <taxon>Pseudomonadati</taxon>
        <taxon>Pseudomonadota</taxon>
        <taxon>Acidithiobacillia</taxon>
        <taxon>Acidithiobacillales</taxon>
        <taxon>Acidithiobacillaceae</taxon>
        <taxon>Igneacidithiobacillus</taxon>
    </lineage>
</organism>
<dbReference type="InterPro" id="IPR002123">
    <property type="entry name" value="Plipid/glycerol_acylTrfase"/>
</dbReference>
<evidence type="ECO:0000256" key="1">
    <source>
        <dbReference type="ARBA" id="ARBA00005189"/>
    </source>
</evidence>
<sequence length="201" mass="22283">MPAAAADQSSDWTFSQRAAHRGILCYARQYQGGHWDASTVPASGAAIIACNHLSVLDPLLLIASNQRLISFLVAQEYYDLRWLRPWLDLSACIPVRRDGRDLRALLQARRQLQAGRVLGIFPEGGIAREGMEKGLAWLVRESAAPVVPARVLGVHQYSSDWQTWLRRQHPVLRYGVPLHFHPDADAGEILGATRSAITTLA</sequence>
<evidence type="ECO:0000256" key="2">
    <source>
        <dbReference type="ARBA" id="ARBA00022679"/>
    </source>
</evidence>
<dbReference type="GO" id="GO:0003841">
    <property type="term" value="F:1-acylglycerol-3-phosphate O-acyltransferase activity"/>
    <property type="evidence" value="ECO:0007669"/>
    <property type="project" value="TreeGrafter"/>
</dbReference>